<keyword evidence="5 7" id="KW-0472">Membrane</keyword>
<evidence type="ECO:0000313" key="10">
    <source>
        <dbReference type="Proteomes" id="UP000321154"/>
    </source>
</evidence>
<dbReference type="Proteomes" id="UP000321154">
    <property type="component" value="Unassembled WGS sequence"/>
</dbReference>
<evidence type="ECO:0000256" key="6">
    <source>
        <dbReference type="SAM" id="MobiDB-lite"/>
    </source>
</evidence>
<reference evidence="9 10" key="1">
    <citation type="submission" date="2019-07" db="EMBL/GenBank/DDBJ databases">
        <title>Whole genome shotgun sequence of Frigoribacterium faeni NBRC 103066.</title>
        <authorList>
            <person name="Hosoyama A."/>
            <person name="Uohara A."/>
            <person name="Ohji S."/>
            <person name="Ichikawa N."/>
        </authorList>
    </citation>
    <scope>NUCLEOTIDE SEQUENCE [LARGE SCALE GENOMIC DNA]</scope>
    <source>
        <strain evidence="9 10">NBRC 103066</strain>
    </source>
</reference>
<dbReference type="InterPro" id="IPR037185">
    <property type="entry name" value="EmrE-like"/>
</dbReference>
<comment type="subcellular location">
    <subcellularLocation>
        <location evidence="1">Membrane</location>
        <topology evidence="1">Multi-pass membrane protein</topology>
    </subcellularLocation>
</comment>
<keyword evidence="10" id="KW-1185">Reference proteome</keyword>
<feature type="transmembrane region" description="Helical" evidence="7">
    <location>
        <begin position="177"/>
        <end position="197"/>
    </location>
</feature>
<evidence type="ECO:0000256" key="1">
    <source>
        <dbReference type="ARBA" id="ARBA00004141"/>
    </source>
</evidence>
<feature type="transmembrane region" description="Helical" evidence="7">
    <location>
        <begin position="239"/>
        <end position="259"/>
    </location>
</feature>
<dbReference type="PANTHER" id="PTHR32322:SF2">
    <property type="entry name" value="EAMA DOMAIN-CONTAINING PROTEIN"/>
    <property type="match status" value="1"/>
</dbReference>
<evidence type="ECO:0000256" key="5">
    <source>
        <dbReference type="ARBA" id="ARBA00023136"/>
    </source>
</evidence>
<dbReference type="PANTHER" id="PTHR32322">
    <property type="entry name" value="INNER MEMBRANE TRANSPORTER"/>
    <property type="match status" value="1"/>
</dbReference>
<dbReference type="InterPro" id="IPR000620">
    <property type="entry name" value="EamA_dom"/>
</dbReference>
<feature type="compositionally biased region" description="Basic and acidic residues" evidence="6">
    <location>
        <begin position="319"/>
        <end position="328"/>
    </location>
</feature>
<dbReference type="InterPro" id="IPR050638">
    <property type="entry name" value="AA-Vitamin_Transporters"/>
</dbReference>
<feature type="transmembrane region" description="Helical" evidence="7">
    <location>
        <begin position="265"/>
        <end position="282"/>
    </location>
</feature>
<evidence type="ECO:0000256" key="4">
    <source>
        <dbReference type="ARBA" id="ARBA00022989"/>
    </source>
</evidence>
<dbReference type="EMBL" id="BJUV01000003">
    <property type="protein sequence ID" value="GEK82190.1"/>
    <property type="molecule type" value="Genomic_DNA"/>
</dbReference>
<feature type="transmembrane region" description="Helical" evidence="7">
    <location>
        <begin position="147"/>
        <end position="165"/>
    </location>
</feature>
<feature type="domain" description="EamA" evidence="8">
    <location>
        <begin position="150"/>
        <end position="282"/>
    </location>
</feature>
<dbReference type="Pfam" id="PF00892">
    <property type="entry name" value="EamA"/>
    <property type="match status" value="2"/>
</dbReference>
<evidence type="ECO:0000256" key="2">
    <source>
        <dbReference type="ARBA" id="ARBA00007362"/>
    </source>
</evidence>
<evidence type="ECO:0000259" key="8">
    <source>
        <dbReference type="Pfam" id="PF00892"/>
    </source>
</evidence>
<dbReference type="SUPFAM" id="SSF103481">
    <property type="entry name" value="Multidrug resistance efflux transporter EmrE"/>
    <property type="match status" value="2"/>
</dbReference>
<feature type="transmembrane region" description="Helical" evidence="7">
    <location>
        <begin position="37"/>
        <end position="55"/>
    </location>
</feature>
<keyword evidence="4 7" id="KW-1133">Transmembrane helix</keyword>
<keyword evidence="3 7" id="KW-0812">Transmembrane</keyword>
<gene>
    <name evidence="9" type="ORF">FFA01_04990</name>
</gene>
<accession>A0ABQ0UL22</accession>
<feature type="transmembrane region" description="Helical" evidence="7">
    <location>
        <begin position="95"/>
        <end position="115"/>
    </location>
</feature>
<feature type="region of interest" description="Disordered" evidence="6">
    <location>
        <begin position="291"/>
        <end position="361"/>
    </location>
</feature>
<name>A0ABQ0UL22_9MICO</name>
<sequence length="361" mass="36651">MVTVLASAAFVASWSSGFVIAKIATVDTPATTLLAWRFAPLAVVLIVVALATGAFRGVSRTELRQQATIGLFAQFGYCAFVYAAVGAGIATGTTALIDAVQPLVVATLVGPLLGLRVRGGQWVGLALGAGGVAAVVGSQLGGSDASAAAYLLPAAAMACLIVGTFAERRAPARLPVVTTLTIHVSVTAAALIVLAVATGTLAPPAEAGFWFAAVLSAVLPTLVAYGLYWWLLRRVGITALNALLFLVAPTTALAGTALLGEPLTVVTVVGFALCASGVALVLRFDGARAMPADERPTGTPDGAGPDAVPPADRPAATPADERPDEKVRSAVNGPRLVDVSPSRSAVRPGRAQREAEEACRR</sequence>
<comment type="caution">
    <text evidence="9">The sequence shown here is derived from an EMBL/GenBank/DDBJ whole genome shotgun (WGS) entry which is preliminary data.</text>
</comment>
<evidence type="ECO:0000256" key="3">
    <source>
        <dbReference type="ARBA" id="ARBA00022692"/>
    </source>
</evidence>
<protein>
    <submittedName>
        <fullName evidence="9">Membrane protein</fullName>
    </submittedName>
</protein>
<comment type="similarity">
    <text evidence="2">Belongs to the EamA transporter family.</text>
</comment>
<feature type="transmembrane region" description="Helical" evidence="7">
    <location>
        <begin position="209"/>
        <end position="232"/>
    </location>
</feature>
<feature type="transmembrane region" description="Helical" evidence="7">
    <location>
        <begin position="67"/>
        <end position="89"/>
    </location>
</feature>
<organism evidence="9 10">
    <name type="scientific">Frigoribacterium faeni</name>
    <dbReference type="NCBI Taxonomy" id="145483"/>
    <lineage>
        <taxon>Bacteria</taxon>
        <taxon>Bacillati</taxon>
        <taxon>Actinomycetota</taxon>
        <taxon>Actinomycetes</taxon>
        <taxon>Micrococcales</taxon>
        <taxon>Microbacteriaceae</taxon>
        <taxon>Frigoribacterium</taxon>
    </lineage>
</organism>
<feature type="domain" description="EamA" evidence="8">
    <location>
        <begin position="4"/>
        <end position="136"/>
    </location>
</feature>
<proteinExistence type="inferred from homology"/>
<feature type="transmembrane region" description="Helical" evidence="7">
    <location>
        <begin position="122"/>
        <end position="141"/>
    </location>
</feature>
<feature type="compositionally biased region" description="Basic and acidic residues" evidence="6">
    <location>
        <begin position="351"/>
        <end position="361"/>
    </location>
</feature>
<evidence type="ECO:0000313" key="9">
    <source>
        <dbReference type="EMBL" id="GEK82190.1"/>
    </source>
</evidence>
<evidence type="ECO:0000256" key="7">
    <source>
        <dbReference type="SAM" id="Phobius"/>
    </source>
</evidence>